<proteinExistence type="predicted"/>
<feature type="non-terminal residue" evidence="1">
    <location>
        <position position="298"/>
    </location>
</feature>
<dbReference type="Proteomes" id="UP000885931">
    <property type="component" value="Unassembled WGS sequence"/>
</dbReference>
<dbReference type="EMBL" id="DRBW01000127">
    <property type="protein sequence ID" value="HDM90198.1"/>
    <property type="molecule type" value="Genomic_DNA"/>
</dbReference>
<dbReference type="AlphaFoldDB" id="A0A7C0XD10"/>
<sequence>MSLFLTLVLLGSWDLPNLDERLGEEILKGTTIKDSVCYEPDLGLVFKFRFYRGQPVDTTSVLPEPTYLEERWNYTVKVEFLSIFTDSLKTKSSRESGGGLIPDIEIPLEMPGGLGFLGKGGKLQIEGQQDISLGGRTSYYTDELSSEYGAPSKFPQLLMDQRLRVKLTGTVGQKIQVEVDHDSERENQLKNTVKLRYTGDEDEVIKKIEAGDITLSFPSTQYTGFPGGSRHGLFGFSTELQFGGLKLVAVASREQGETQNRTITPGTSMDTIKIYDADYIKGKFFWLGETDSITNIEV</sequence>
<organism evidence="1">
    <name type="scientific">candidate division WOR-3 bacterium</name>
    <dbReference type="NCBI Taxonomy" id="2052148"/>
    <lineage>
        <taxon>Bacteria</taxon>
        <taxon>Bacteria division WOR-3</taxon>
    </lineage>
</organism>
<reference evidence="1" key="1">
    <citation type="journal article" date="2020" name="mSystems">
        <title>Genome- and Community-Level Interaction Insights into Carbon Utilization and Element Cycling Functions of Hydrothermarchaeota in Hydrothermal Sediment.</title>
        <authorList>
            <person name="Zhou Z."/>
            <person name="Liu Y."/>
            <person name="Xu W."/>
            <person name="Pan J."/>
            <person name="Luo Z.H."/>
            <person name="Li M."/>
        </authorList>
    </citation>
    <scope>NUCLEOTIDE SEQUENCE [LARGE SCALE GENOMIC DNA]</scope>
    <source>
        <strain evidence="1">HyVt-237</strain>
    </source>
</reference>
<gene>
    <name evidence="1" type="ORF">ENG67_03205</name>
</gene>
<comment type="caution">
    <text evidence="1">The sequence shown here is derived from an EMBL/GenBank/DDBJ whole genome shotgun (WGS) entry which is preliminary data.</text>
</comment>
<protein>
    <submittedName>
        <fullName evidence="1">Uncharacterized protein</fullName>
    </submittedName>
</protein>
<name>A0A7C0XD10_UNCW3</name>
<evidence type="ECO:0000313" key="1">
    <source>
        <dbReference type="EMBL" id="HDM90198.1"/>
    </source>
</evidence>
<accession>A0A7C0XD10</accession>